<keyword evidence="5" id="KW-0119">Carbohydrate metabolism</keyword>
<keyword evidence="4" id="KW-0456">Lyase</keyword>
<evidence type="ECO:0000256" key="4">
    <source>
        <dbReference type="ARBA" id="ARBA00023239"/>
    </source>
</evidence>
<dbReference type="NCBIfam" id="TIGR01182">
    <property type="entry name" value="eda"/>
    <property type="match status" value="1"/>
</dbReference>
<comment type="subunit">
    <text evidence="3">Homotrimer.</text>
</comment>
<dbReference type="EMBL" id="AXZF01000140">
    <property type="protein sequence ID" value="ERT66677.1"/>
    <property type="molecule type" value="Genomic_DNA"/>
</dbReference>
<comment type="caution">
    <text evidence="6">The sequence shown here is derived from an EMBL/GenBank/DDBJ whole genome shotgun (WGS) entry which is preliminary data.</text>
</comment>
<reference evidence="6 7" key="1">
    <citation type="submission" date="2013-08" db="EMBL/GenBank/DDBJ databases">
        <authorList>
            <person name="Weinstock G."/>
            <person name="Sodergren E."/>
            <person name="Wylie T."/>
            <person name="Fulton L."/>
            <person name="Fulton R."/>
            <person name="Fronick C."/>
            <person name="O'Laughlin M."/>
            <person name="Godfrey J."/>
            <person name="Miner T."/>
            <person name="Herter B."/>
            <person name="Appelbaum E."/>
            <person name="Cordes M."/>
            <person name="Lek S."/>
            <person name="Wollam A."/>
            <person name="Pepin K.H."/>
            <person name="Palsikar V.B."/>
            <person name="Mitreva M."/>
            <person name="Wilson R.K."/>
        </authorList>
    </citation>
    <scope>NUCLEOTIDE SEQUENCE [LARGE SCALE GENOMIC DNA]</scope>
    <source>
        <strain evidence="6 7">ATCC BAA-474</strain>
    </source>
</reference>
<dbReference type="PANTHER" id="PTHR30246">
    <property type="entry name" value="2-KETO-3-DEOXY-6-PHOSPHOGLUCONATE ALDOLASE"/>
    <property type="match status" value="1"/>
</dbReference>
<sequence>MKLTLFINHYFYKIKSTNKRNIGGLQMLKKHEIIDRIINTGVVAVVRAENLEEAKRVSNACIAGGVNAIEVTYTVPGATEVIRELSKEFPGDDFIIGAGTVLDTETARLAILAGAKYIVSPGFDAETAKLCNRYAIPYMPGCMTITEMIKAMELGCDIIKLFPGSAFGPDFIKAVKAPLPQANIMPTGGVSIENVDQWIKNGVVAVGVGGKLATGPSEEITATAKAFIAKVKKVREEI</sequence>
<evidence type="ECO:0000313" key="6">
    <source>
        <dbReference type="EMBL" id="ERT66677.1"/>
    </source>
</evidence>
<evidence type="ECO:0000313" key="7">
    <source>
        <dbReference type="Proteomes" id="UP000017081"/>
    </source>
</evidence>
<evidence type="ECO:0000256" key="5">
    <source>
        <dbReference type="ARBA" id="ARBA00023277"/>
    </source>
</evidence>
<proteinExistence type="inferred from homology"/>
<dbReference type="HOGENOM" id="CLU_077795_2_0_0"/>
<accession>U7V4R9</accession>
<dbReference type="InterPro" id="IPR000887">
    <property type="entry name" value="Aldlse_KDPG_KHG"/>
</dbReference>
<dbReference type="STRING" id="1319815.HMPREF0202_02577"/>
<dbReference type="Proteomes" id="UP000017081">
    <property type="component" value="Unassembled WGS sequence"/>
</dbReference>
<dbReference type="AlphaFoldDB" id="U7V4R9"/>
<evidence type="ECO:0000256" key="3">
    <source>
        <dbReference type="ARBA" id="ARBA00011233"/>
    </source>
</evidence>
<evidence type="ECO:0000256" key="1">
    <source>
        <dbReference type="ARBA" id="ARBA00004761"/>
    </source>
</evidence>
<dbReference type="GO" id="GO:0016829">
    <property type="term" value="F:lyase activity"/>
    <property type="evidence" value="ECO:0007669"/>
    <property type="project" value="UniProtKB-KW"/>
</dbReference>
<dbReference type="InterPro" id="IPR013785">
    <property type="entry name" value="Aldolase_TIM"/>
</dbReference>
<dbReference type="PANTHER" id="PTHR30246:SF1">
    <property type="entry name" value="2-DEHYDRO-3-DEOXY-6-PHOSPHOGALACTONATE ALDOLASE-RELATED"/>
    <property type="match status" value="1"/>
</dbReference>
<protein>
    <submittedName>
        <fullName evidence="6">Putative 2-dehydro-3-deoxy-6-phosphogalactonate aldolase</fullName>
    </submittedName>
</protein>
<dbReference type="CDD" id="cd00452">
    <property type="entry name" value="KDPG_aldolase"/>
    <property type="match status" value="1"/>
</dbReference>
<dbReference type="PATRIC" id="fig|1319815.3.peg.2469"/>
<dbReference type="SUPFAM" id="SSF51569">
    <property type="entry name" value="Aldolase"/>
    <property type="match status" value="1"/>
</dbReference>
<name>U7V4R9_9FUSO</name>
<dbReference type="Pfam" id="PF01081">
    <property type="entry name" value="Aldolase"/>
    <property type="match status" value="1"/>
</dbReference>
<organism evidence="6 7">
    <name type="scientific">Cetobacterium somerae ATCC BAA-474</name>
    <dbReference type="NCBI Taxonomy" id="1319815"/>
    <lineage>
        <taxon>Bacteria</taxon>
        <taxon>Fusobacteriati</taxon>
        <taxon>Fusobacteriota</taxon>
        <taxon>Fusobacteriia</taxon>
        <taxon>Fusobacteriales</taxon>
        <taxon>Fusobacteriaceae</taxon>
        <taxon>Cetobacterium</taxon>
    </lineage>
</organism>
<comment type="similarity">
    <text evidence="2">Belongs to the KHG/KDPG aldolase family.</text>
</comment>
<keyword evidence="7" id="KW-1185">Reference proteome</keyword>
<comment type="pathway">
    <text evidence="1">Carbohydrate acid metabolism.</text>
</comment>
<gene>
    <name evidence="6" type="ORF">HMPREF0202_02577</name>
</gene>
<dbReference type="NCBIfam" id="NF005119">
    <property type="entry name" value="PRK06552.1"/>
    <property type="match status" value="1"/>
</dbReference>
<dbReference type="Gene3D" id="3.20.20.70">
    <property type="entry name" value="Aldolase class I"/>
    <property type="match status" value="1"/>
</dbReference>
<evidence type="ECO:0000256" key="2">
    <source>
        <dbReference type="ARBA" id="ARBA00006906"/>
    </source>
</evidence>
<dbReference type="eggNOG" id="COG0800">
    <property type="taxonomic scope" value="Bacteria"/>
</dbReference>